<dbReference type="EMBL" id="UYSG01010926">
    <property type="protein sequence ID" value="VDL59650.1"/>
    <property type="molecule type" value="Genomic_DNA"/>
</dbReference>
<dbReference type="PANTHER" id="PTHR10894">
    <property type="entry name" value="NUCLEOLAR PROTEIN 5 NUCLEOLAR PROTEIN NOP5 NOP58"/>
    <property type="match status" value="1"/>
</dbReference>
<evidence type="ECO:0000313" key="2">
    <source>
        <dbReference type="EMBL" id="VDL59650.1"/>
    </source>
</evidence>
<name>A0A0R3SQI2_HYMDI</name>
<evidence type="ECO:0000313" key="4">
    <source>
        <dbReference type="WBParaSite" id="HDID_0000733401-mRNA-1"/>
    </source>
</evidence>
<dbReference type="OrthoDB" id="6780543at2759"/>
<reference evidence="2 3" key="2">
    <citation type="submission" date="2018-11" db="EMBL/GenBank/DDBJ databases">
        <authorList>
            <consortium name="Pathogen Informatics"/>
        </authorList>
    </citation>
    <scope>NUCLEOTIDE SEQUENCE [LARGE SCALE GENOMIC DNA]</scope>
</reference>
<dbReference type="GO" id="GO:0031428">
    <property type="term" value="C:box C/D methylation guide snoRNP complex"/>
    <property type="evidence" value="ECO:0007669"/>
    <property type="project" value="InterPro"/>
</dbReference>
<dbReference type="STRING" id="6216.A0A0R3SQI2"/>
<dbReference type="Proteomes" id="UP000274504">
    <property type="component" value="Unassembled WGS sequence"/>
</dbReference>
<dbReference type="GO" id="GO:0030515">
    <property type="term" value="F:snoRNA binding"/>
    <property type="evidence" value="ECO:0007669"/>
    <property type="project" value="InterPro"/>
</dbReference>
<dbReference type="WBParaSite" id="HDID_0000733401-mRNA-1">
    <property type="protein sequence ID" value="HDID_0000733401-mRNA-1"/>
    <property type="gene ID" value="HDID_0000733401"/>
</dbReference>
<dbReference type="InterPro" id="IPR036070">
    <property type="entry name" value="Nop_dom_sf"/>
</dbReference>
<dbReference type="Pfam" id="PF01798">
    <property type="entry name" value="Nop"/>
    <property type="match status" value="1"/>
</dbReference>
<dbReference type="InterPro" id="IPR045056">
    <property type="entry name" value="Nop56/Nop58"/>
</dbReference>
<sequence length="126" mass="14665">MFVIVETVARFTLFIIKDRAEFESIQNAAKELENQDFLNLTLLDKLGKKLNNYMMRYKGMYNWHLSELGNILNNSMTLSIKDVQIVQIFCDQILNQRDLPYYHIRRTMVAFAPNLTSLVGGSLREG</sequence>
<organism evidence="4">
    <name type="scientific">Hymenolepis diminuta</name>
    <name type="common">Rat tapeworm</name>
    <dbReference type="NCBI Taxonomy" id="6216"/>
    <lineage>
        <taxon>Eukaryota</taxon>
        <taxon>Metazoa</taxon>
        <taxon>Spiralia</taxon>
        <taxon>Lophotrochozoa</taxon>
        <taxon>Platyhelminthes</taxon>
        <taxon>Cestoda</taxon>
        <taxon>Eucestoda</taxon>
        <taxon>Cyclophyllidea</taxon>
        <taxon>Hymenolepididae</taxon>
        <taxon>Hymenolepis</taxon>
    </lineage>
</organism>
<dbReference type="AlphaFoldDB" id="A0A0R3SQI2"/>
<dbReference type="Gene3D" id="1.10.287.4070">
    <property type="match status" value="1"/>
</dbReference>
<proteinExistence type="predicted"/>
<reference evidence="4" key="1">
    <citation type="submission" date="2017-02" db="UniProtKB">
        <authorList>
            <consortium name="WormBaseParasite"/>
        </authorList>
    </citation>
    <scope>IDENTIFICATION</scope>
</reference>
<dbReference type="GO" id="GO:0032040">
    <property type="term" value="C:small-subunit processome"/>
    <property type="evidence" value="ECO:0007669"/>
    <property type="project" value="InterPro"/>
</dbReference>
<evidence type="ECO:0000259" key="1">
    <source>
        <dbReference type="Pfam" id="PF01798"/>
    </source>
</evidence>
<feature type="domain" description="Nop" evidence="1">
    <location>
        <begin position="75"/>
        <end position="122"/>
    </location>
</feature>
<dbReference type="PANTHER" id="PTHR10894:SF1">
    <property type="entry name" value="NUCLEOLAR PROTEIN 58"/>
    <property type="match status" value="1"/>
</dbReference>
<dbReference type="InterPro" id="IPR002687">
    <property type="entry name" value="Nop_dom"/>
</dbReference>
<protein>
    <submittedName>
        <fullName evidence="4">Nop domain-containing protein</fullName>
    </submittedName>
</protein>
<dbReference type="SUPFAM" id="SSF89124">
    <property type="entry name" value="Nop domain"/>
    <property type="match status" value="1"/>
</dbReference>
<gene>
    <name evidence="2" type="ORF">HDID_LOCUS7332</name>
</gene>
<accession>A0A0R3SQI2</accession>
<evidence type="ECO:0000313" key="3">
    <source>
        <dbReference type="Proteomes" id="UP000274504"/>
    </source>
</evidence>